<evidence type="ECO:0000256" key="2">
    <source>
        <dbReference type="ARBA" id="ARBA00010617"/>
    </source>
</evidence>
<keyword evidence="6" id="KW-0349">Heme</keyword>
<dbReference type="Gene3D" id="1.10.630.10">
    <property type="entry name" value="Cytochrome P450"/>
    <property type="match status" value="1"/>
</dbReference>
<evidence type="ECO:0000256" key="4">
    <source>
        <dbReference type="ARBA" id="ARBA00023004"/>
    </source>
</evidence>
<comment type="similarity">
    <text evidence="2">Belongs to the cytochrome P450 family.</text>
</comment>
<gene>
    <name evidence="7" type="ORF">JX265_002269</name>
</gene>
<evidence type="ECO:0000256" key="6">
    <source>
        <dbReference type="PIRSR" id="PIRSR602403-1"/>
    </source>
</evidence>
<dbReference type="InterPro" id="IPR001128">
    <property type="entry name" value="Cyt_P450"/>
</dbReference>
<dbReference type="GO" id="GO:0016705">
    <property type="term" value="F:oxidoreductase activity, acting on paired donors, with incorporation or reduction of molecular oxygen"/>
    <property type="evidence" value="ECO:0007669"/>
    <property type="project" value="InterPro"/>
</dbReference>
<keyword evidence="8" id="KW-1185">Reference proteome</keyword>
<dbReference type="AlphaFoldDB" id="A0A9P9WTX7"/>
<dbReference type="InterPro" id="IPR053007">
    <property type="entry name" value="CYP450_monoxygenase_sec-met"/>
</dbReference>
<evidence type="ECO:0000313" key="8">
    <source>
        <dbReference type="Proteomes" id="UP000829685"/>
    </source>
</evidence>
<dbReference type="OrthoDB" id="1470350at2759"/>
<dbReference type="GO" id="GO:0005506">
    <property type="term" value="F:iron ion binding"/>
    <property type="evidence" value="ECO:0007669"/>
    <property type="project" value="InterPro"/>
</dbReference>
<dbReference type="Pfam" id="PF00067">
    <property type="entry name" value="p450"/>
    <property type="match status" value="1"/>
</dbReference>
<keyword evidence="3 6" id="KW-0479">Metal-binding</keyword>
<evidence type="ECO:0000313" key="7">
    <source>
        <dbReference type="EMBL" id="KAI1879315.1"/>
    </source>
</evidence>
<dbReference type="GO" id="GO:0020037">
    <property type="term" value="F:heme binding"/>
    <property type="evidence" value="ECO:0007669"/>
    <property type="project" value="InterPro"/>
</dbReference>
<keyword evidence="4 6" id="KW-0408">Iron</keyword>
<dbReference type="EMBL" id="JAFIMR010000004">
    <property type="protein sequence ID" value="KAI1879315.1"/>
    <property type="molecule type" value="Genomic_DNA"/>
</dbReference>
<dbReference type="SUPFAM" id="SSF48264">
    <property type="entry name" value="Cytochrome P450"/>
    <property type="match status" value="1"/>
</dbReference>
<dbReference type="PANTHER" id="PTHR47582:SF1">
    <property type="entry name" value="P450, PUTATIVE (EUROFUNG)-RELATED"/>
    <property type="match status" value="1"/>
</dbReference>
<dbReference type="GO" id="GO:0004497">
    <property type="term" value="F:monooxygenase activity"/>
    <property type="evidence" value="ECO:0007669"/>
    <property type="project" value="UniProtKB-KW"/>
</dbReference>
<keyword evidence="5" id="KW-0503">Monooxygenase</keyword>
<keyword evidence="5" id="KW-0560">Oxidoreductase</keyword>
<organism evidence="7 8">
    <name type="scientific">Neoarthrinium moseri</name>
    <dbReference type="NCBI Taxonomy" id="1658444"/>
    <lineage>
        <taxon>Eukaryota</taxon>
        <taxon>Fungi</taxon>
        <taxon>Dikarya</taxon>
        <taxon>Ascomycota</taxon>
        <taxon>Pezizomycotina</taxon>
        <taxon>Sordariomycetes</taxon>
        <taxon>Xylariomycetidae</taxon>
        <taxon>Amphisphaeriales</taxon>
        <taxon>Apiosporaceae</taxon>
        <taxon>Neoarthrinium</taxon>
    </lineage>
</organism>
<dbReference type="PRINTS" id="PR00465">
    <property type="entry name" value="EP450IV"/>
</dbReference>
<evidence type="ECO:0000256" key="1">
    <source>
        <dbReference type="ARBA" id="ARBA00001971"/>
    </source>
</evidence>
<name>A0A9P9WTX7_9PEZI</name>
<comment type="cofactor">
    <cofactor evidence="1 6">
        <name>heme</name>
        <dbReference type="ChEBI" id="CHEBI:30413"/>
    </cofactor>
</comment>
<sequence length="504" mass="56335">MIHEATYALAGLIFALYAVDFALSCLDDSREPPRLRPKIPLIGHLLGLITNGTTYYSVTSKSTDAELYTLGIFNYKIYVSNSNRLMPLIQKASKSLSFKPFMQTATKTHSGASDETYHIFGNSDMLDSYSHAMKTSLAPGPHLDEQNLRMGKRVMADIDALLNHSQSETQRVKLLEWARHAIVQASSCGVYGEHHPFVRSEVERAYWTWQDYIGLHLVGLDVTGTGYAAREKVVDAYRQYMKRLPGDAALLVKERVRVLREAGVPEQDIAPMESSFGVAVFSNTSPTLFWAIWELFSRPDVLHEVREEVRLQAVTGSAKEGFELDVAALKLRCPLLLSVFQETQRMRHVHANIRKVLYDTVIDGKFLLKAGNFLQLPAAPIHSSEHIWGASASVFDPYRFADTKNTASVTGSAFLPWGAPPHLCPARQFASTEILIIIALLAMRADLQPIGGIWKSPPLKTADMVTVLNPTRDVEMDVNVRKQWEGEWRLRMSESTSRISLASG</sequence>
<dbReference type="PANTHER" id="PTHR47582">
    <property type="entry name" value="P450, PUTATIVE (EUROFUNG)-RELATED"/>
    <property type="match status" value="1"/>
</dbReference>
<dbReference type="InterPro" id="IPR002403">
    <property type="entry name" value="Cyt_P450_E_grp-IV"/>
</dbReference>
<comment type="caution">
    <text evidence="7">The sequence shown here is derived from an EMBL/GenBank/DDBJ whole genome shotgun (WGS) entry which is preliminary data.</text>
</comment>
<evidence type="ECO:0000256" key="3">
    <source>
        <dbReference type="ARBA" id="ARBA00022723"/>
    </source>
</evidence>
<dbReference type="InterPro" id="IPR036396">
    <property type="entry name" value="Cyt_P450_sf"/>
</dbReference>
<dbReference type="Proteomes" id="UP000829685">
    <property type="component" value="Unassembled WGS sequence"/>
</dbReference>
<accession>A0A9P9WTX7</accession>
<proteinExistence type="inferred from homology"/>
<protein>
    <recommendedName>
        <fullName evidence="9">Cytochrome P450</fullName>
    </recommendedName>
</protein>
<evidence type="ECO:0000256" key="5">
    <source>
        <dbReference type="ARBA" id="ARBA00023033"/>
    </source>
</evidence>
<dbReference type="CDD" id="cd11040">
    <property type="entry name" value="CYP7_CYP8-like"/>
    <property type="match status" value="1"/>
</dbReference>
<reference evidence="7" key="1">
    <citation type="submission" date="2021-03" db="EMBL/GenBank/DDBJ databases">
        <title>Revisited historic fungal species revealed as producer of novel bioactive compounds through whole genome sequencing and comparative genomics.</title>
        <authorList>
            <person name="Vignolle G.A."/>
            <person name="Hochenegger N."/>
            <person name="Mach R.L."/>
            <person name="Mach-Aigner A.R."/>
            <person name="Javad Rahimi M."/>
            <person name="Salim K.A."/>
            <person name="Chan C.M."/>
            <person name="Lim L.B.L."/>
            <person name="Cai F."/>
            <person name="Druzhinina I.S."/>
            <person name="U'Ren J.M."/>
            <person name="Derntl C."/>
        </authorList>
    </citation>
    <scope>NUCLEOTIDE SEQUENCE</scope>
    <source>
        <strain evidence="7">TUCIM 5799</strain>
    </source>
</reference>
<evidence type="ECO:0008006" key="9">
    <source>
        <dbReference type="Google" id="ProtNLM"/>
    </source>
</evidence>
<feature type="binding site" description="axial binding residue" evidence="6">
    <location>
        <position position="424"/>
    </location>
    <ligand>
        <name>heme</name>
        <dbReference type="ChEBI" id="CHEBI:30413"/>
    </ligand>
    <ligandPart>
        <name>Fe</name>
        <dbReference type="ChEBI" id="CHEBI:18248"/>
    </ligandPart>
</feature>